<feature type="compositionally biased region" description="Basic residues" evidence="1">
    <location>
        <begin position="43"/>
        <end position="57"/>
    </location>
</feature>
<keyword evidence="2" id="KW-1185">Reference proteome</keyword>
<protein>
    <submittedName>
        <fullName evidence="3">Transcriptional regulator ATRX homolog</fullName>
    </submittedName>
</protein>
<feature type="compositionally biased region" description="Low complexity" evidence="1">
    <location>
        <begin position="169"/>
        <end position="178"/>
    </location>
</feature>
<feature type="compositionally biased region" description="Polar residues" evidence="1">
    <location>
        <begin position="149"/>
        <end position="160"/>
    </location>
</feature>
<feature type="compositionally biased region" description="Polar residues" evidence="1">
    <location>
        <begin position="187"/>
        <end position="199"/>
    </location>
</feature>
<proteinExistence type="predicted"/>
<accession>A0A6P5A9F2</accession>
<name>A0A6P5A9F2_BRABE</name>
<dbReference type="InterPro" id="IPR044688">
    <property type="entry name" value="SCI-1-like"/>
</dbReference>
<feature type="compositionally biased region" description="Low complexity" evidence="1">
    <location>
        <begin position="11"/>
        <end position="20"/>
    </location>
</feature>
<sequence length="312" mass="35277">MGRHKDDSDSDSNVSSSSGSDSEEEQLKKSKKTKQDTPASVKKALKREKKREKKKSNKEKISMDDFYSRNAEFRSWLHEKKGKYFDQLKSPQAKKLFKKFVKKWNKKKLDKKYYKGMDNLDTSASSKTNYKWKFTSTLSSADSDRVAGTRSQVRSWSGSQDELDQHNASGTSGFSTFGKSPAPAERSFSSFSRTPSQHQGGERLIGPVIGPMPPPPQESPTGRPAVQAHKRPSPAASAPAQDESYLMGGDNFLAKIQAKKRKLEEKRQKQIQAASEKVREHQAKEKEKMQALLEMARSNRHENSLWKDAKKS</sequence>
<reference evidence="3" key="1">
    <citation type="submission" date="2025-08" db="UniProtKB">
        <authorList>
            <consortium name="RefSeq"/>
        </authorList>
    </citation>
    <scope>IDENTIFICATION</scope>
    <source>
        <tissue evidence="3">Gonad</tissue>
    </source>
</reference>
<feature type="region of interest" description="Disordered" evidence="1">
    <location>
        <begin position="1"/>
        <end position="63"/>
    </location>
</feature>
<feature type="region of interest" description="Disordered" evidence="1">
    <location>
        <begin position="139"/>
        <end position="246"/>
    </location>
</feature>
<organism evidence="2 3">
    <name type="scientific">Branchiostoma belcheri</name>
    <name type="common">Amphioxus</name>
    <dbReference type="NCBI Taxonomy" id="7741"/>
    <lineage>
        <taxon>Eukaryota</taxon>
        <taxon>Metazoa</taxon>
        <taxon>Chordata</taxon>
        <taxon>Cephalochordata</taxon>
        <taxon>Leptocardii</taxon>
        <taxon>Amphioxiformes</taxon>
        <taxon>Branchiostomatidae</taxon>
        <taxon>Branchiostoma</taxon>
    </lineage>
</organism>
<feature type="region of interest" description="Disordered" evidence="1">
    <location>
        <begin position="265"/>
        <end position="284"/>
    </location>
</feature>
<dbReference type="OrthoDB" id="2139939at2759"/>
<dbReference type="Proteomes" id="UP000515135">
    <property type="component" value="Unplaced"/>
</dbReference>
<evidence type="ECO:0000313" key="2">
    <source>
        <dbReference type="Proteomes" id="UP000515135"/>
    </source>
</evidence>
<dbReference type="AlphaFoldDB" id="A0A6P5A9F2"/>
<gene>
    <name evidence="3" type="primary">LOC109484078</name>
</gene>
<evidence type="ECO:0000256" key="1">
    <source>
        <dbReference type="SAM" id="MobiDB-lite"/>
    </source>
</evidence>
<dbReference type="GeneID" id="109484078"/>
<dbReference type="RefSeq" id="XP_019642849.1">
    <property type="nucleotide sequence ID" value="XM_019787290.1"/>
</dbReference>
<dbReference type="PANTHER" id="PTHR34117:SF1">
    <property type="entry name" value="STYLE CELL-CYCLE INHIBITOR 1"/>
    <property type="match status" value="1"/>
</dbReference>
<evidence type="ECO:0000313" key="3">
    <source>
        <dbReference type="RefSeq" id="XP_019642849.1"/>
    </source>
</evidence>
<dbReference type="KEGG" id="bbel:109484078"/>
<dbReference type="PANTHER" id="PTHR34117">
    <property type="entry name" value="STYLE CELL-CYCLE INHIBITOR 1"/>
    <property type="match status" value="1"/>
</dbReference>